<evidence type="ECO:0000259" key="2">
    <source>
        <dbReference type="SMART" id="SM00387"/>
    </source>
</evidence>
<feature type="transmembrane region" description="Helical" evidence="1">
    <location>
        <begin position="37"/>
        <end position="59"/>
    </location>
</feature>
<dbReference type="InterPro" id="IPR010559">
    <property type="entry name" value="Sig_transdc_His_kin_internal"/>
</dbReference>
<keyword evidence="1" id="KW-1133">Transmembrane helix</keyword>
<feature type="transmembrane region" description="Helical" evidence="1">
    <location>
        <begin position="113"/>
        <end position="135"/>
    </location>
</feature>
<dbReference type="Proteomes" id="UP000009026">
    <property type="component" value="Chromosome"/>
</dbReference>
<feature type="domain" description="Histidine kinase/HSP90-like ATPase" evidence="2">
    <location>
        <begin position="254"/>
        <end position="350"/>
    </location>
</feature>
<dbReference type="GO" id="GO:0000155">
    <property type="term" value="F:phosphorelay sensor kinase activity"/>
    <property type="evidence" value="ECO:0007669"/>
    <property type="project" value="InterPro"/>
</dbReference>
<keyword evidence="1" id="KW-0812">Transmembrane</keyword>
<dbReference type="InterPro" id="IPR036890">
    <property type="entry name" value="HATPase_C_sf"/>
</dbReference>
<evidence type="ECO:0000313" key="3">
    <source>
        <dbReference type="EMBL" id="AKQ69714.1"/>
    </source>
</evidence>
<dbReference type="InterPro" id="IPR003594">
    <property type="entry name" value="HATPase_dom"/>
</dbReference>
<keyword evidence="1" id="KW-0472">Membrane</keyword>
<dbReference type="AlphaFoldDB" id="A0A0H4X3F7"/>
<evidence type="ECO:0000256" key="1">
    <source>
        <dbReference type="SAM" id="Phobius"/>
    </source>
</evidence>
<dbReference type="PANTHER" id="PTHR34220">
    <property type="entry name" value="SENSOR HISTIDINE KINASE YPDA"/>
    <property type="match status" value="1"/>
</dbReference>
<keyword evidence="4" id="KW-1185">Reference proteome</keyword>
<dbReference type="Pfam" id="PF06580">
    <property type="entry name" value="His_kinase"/>
    <property type="match status" value="1"/>
</dbReference>
<dbReference type="PATRIC" id="fig|1297742.4.peg.6723"/>
<dbReference type="eggNOG" id="COG2972">
    <property type="taxonomic scope" value="Bacteria"/>
</dbReference>
<accession>A0A0H4X3F7</accession>
<feature type="transmembrane region" description="Helical" evidence="1">
    <location>
        <begin position="80"/>
        <end position="107"/>
    </location>
</feature>
<dbReference type="OrthoDB" id="2514702at2"/>
<dbReference type="InterPro" id="IPR050640">
    <property type="entry name" value="Bact_2-comp_sensor_kinase"/>
</dbReference>
<name>A0A0H4X3F7_9BACT</name>
<reference evidence="3 4" key="1">
    <citation type="journal article" date="2016" name="PLoS ONE">
        <title>Complete Genome Sequence and Comparative Genomics of a Novel Myxobacterium Myxococcus hansupus.</title>
        <authorList>
            <person name="Sharma G."/>
            <person name="Narwani T."/>
            <person name="Subramanian S."/>
        </authorList>
    </citation>
    <scope>NUCLEOTIDE SEQUENCE [LARGE SCALE GENOMIC DNA]</scope>
    <source>
        <strain evidence="4">mixupus</strain>
    </source>
</reference>
<dbReference type="STRING" id="1297742.A176_006626"/>
<dbReference type="Gene3D" id="3.30.565.10">
    <property type="entry name" value="Histidine kinase-like ATPase, C-terminal domain"/>
    <property type="match status" value="1"/>
</dbReference>
<feature type="transmembrane region" description="Helical" evidence="1">
    <location>
        <begin position="9"/>
        <end position="31"/>
    </location>
</feature>
<dbReference type="RefSeq" id="WP_002636278.1">
    <property type="nucleotide sequence ID" value="NZ_CP012109.1"/>
</dbReference>
<keyword evidence="3" id="KW-0808">Transferase</keyword>
<keyword evidence="3" id="KW-0418">Kinase</keyword>
<evidence type="ECO:0000313" key="4">
    <source>
        <dbReference type="Proteomes" id="UP000009026"/>
    </source>
</evidence>
<dbReference type="EMBL" id="CP012109">
    <property type="protein sequence ID" value="AKQ69714.1"/>
    <property type="molecule type" value="Genomic_DNA"/>
</dbReference>
<dbReference type="SMART" id="SM00387">
    <property type="entry name" value="HATPase_c"/>
    <property type="match status" value="1"/>
</dbReference>
<sequence>MKSSRTRTWVYVACQLGGWGLYALINSALVMMAPSRAIPGGLAALWAFSFCGALITHLGRAVLPLRAWARLPVIQLAPRMLVTAVGLGLVQNLTLLGLSVFVLRLYTLEQASLAIFFVSGFVWTILMSLWLMLYFTLHAVERARTVEVERWKLEAAAQSAELRFLKSQLQPHFLFNCLNSVRALISEDPARAQEVVTRLSTLLRYALSSRDKETVSLEQELQVVRDYLELEGVRLESRLRVREEVEPATLSMSVPAMLVQTLVENAIKHGVAQMPEGGEVAVSARIREGVLLLEVSNTAAPTPAPAEGSGVGLHNASERLRLLCGTGASLHLDRTLPALTTARVRIPLALS</sequence>
<dbReference type="SUPFAM" id="SSF55874">
    <property type="entry name" value="ATPase domain of HSP90 chaperone/DNA topoisomerase II/histidine kinase"/>
    <property type="match status" value="1"/>
</dbReference>
<dbReference type="KEGG" id="mym:A176_006626"/>
<organism evidence="3 4">
    <name type="scientific">Pseudomyxococcus hansupus</name>
    <dbReference type="NCBI Taxonomy" id="1297742"/>
    <lineage>
        <taxon>Bacteria</taxon>
        <taxon>Pseudomonadati</taxon>
        <taxon>Myxococcota</taxon>
        <taxon>Myxococcia</taxon>
        <taxon>Myxococcales</taxon>
        <taxon>Cystobacterineae</taxon>
        <taxon>Myxococcaceae</taxon>
        <taxon>Pseudomyxococcus</taxon>
    </lineage>
</organism>
<gene>
    <name evidence="3" type="ORF">A176_006626</name>
</gene>
<dbReference type="GO" id="GO:0016020">
    <property type="term" value="C:membrane"/>
    <property type="evidence" value="ECO:0007669"/>
    <property type="project" value="InterPro"/>
</dbReference>
<proteinExistence type="predicted"/>
<dbReference type="PANTHER" id="PTHR34220:SF7">
    <property type="entry name" value="SENSOR HISTIDINE KINASE YPDA"/>
    <property type="match status" value="1"/>
</dbReference>
<protein>
    <submittedName>
        <fullName evidence="3">Autolysin sensor kinase</fullName>
    </submittedName>
</protein>